<organism evidence="2 3">
    <name type="scientific">Araneus ventricosus</name>
    <name type="common">Orbweaver spider</name>
    <name type="synonym">Epeira ventricosa</name>
    <dbReference type="NCBI Taxonomy" id="182803"/>
    <lineage>
        <taxon>Eukaryota</taxon>
        <taxon>Metazoa</taxon>
        <taxon>Ecdysozoa</taxon>
        <taxon>Arthropoda</taxon>
        <taxon>Chelicerata</taxon>
        <taxon>Arachnida</taxon>
        <taxon>Araneae</taxon>
        <taxon>Araneomorphae</taxon>
        <taxon>Entelegynae</taxon>
        <taxon>Araneoidea</taxon>
        <taxon>Araneidae</taxon>
        <taxon>Araneus</taxon>
    </lineage>
</organism>
<sequence>MFPNPLDFANLPTLRTNKPDDAPFTKEEIPLVIKNIHEKKAPGPDGIDNIIIQKINKRFPILFMELFNKCLHLGTFPDPLKFGNIILFKKEGKPEDEASSYRPISLLPTIGKVLDKLLTQRLNYHLERLKEISDNQYGFREGRSTELAIHHLIQKINECKKKSPHVLVLSIDIKGTFDNIQHSSNVNYLDNCHSPKNISSIFRNLLLN</sequence>
<dbReference type="InterPro" id="IPR043502">
    <property type="entry name" value="DNA/RNA_pol_sf"/>
</dbReference>
<dbReference type="AlphaFoldDB" id="A0A4Y2UUM7"/>
<dbReference type="SUPFAM" id="SSF56672">
    <property type="entry name" value="DNA/RNA polymerases"/>
    <property type="match status" value="1"/>
</dbReference>
<feature type="domain" description="Reverse transcriptase" evidence="1">
    <location>
        <begin position="92"/>
        <end position="197"/>
    </location>
</feature>
<dbReference type="OrthoDB" id="6141209at2759"/>
<keyword evidence="2" id="KW-0695">RNA-directed DNA polymerase</keyword>
<reference evidence="2 3" key="1">
    <citation type="journal article" date="2019" name="Sci. Rep.">
        <title>Orb-weaving spider Araneus ventricosus genome elucidates the spidroin gene catalogue.</title>
        <authorList>
            <person name="Kono N."/>
            <person name="Nakamura H."/>
            <person name="Ohtoshi R."/>
            <person name="Moran D.A.P."/>
            <person name="Shinohara A."/>
            <person name="Yoshida Y."/>
            <person name="Fujiwara M."/>
            <person name="Mori M."/>
            <person name="Tomita M."/>
            <person name="Arakawa K."/>
        </authorList>
    </citation>
    <scope>NUCLEOTIDE SEQUENCE [LARGE SCALE GENOMIC DNA]</scope>
</reference>
<accession>A0A4Y2UUM7</accession>
<evidence type="ECO:0000313" key="2">
    <source>
        <dbReference type="EMBL" id="GBO16705.1"/>
    </source>
</evidence>
<dbReference type="EMBL" id="BGPR01040565">
    <property type="protein sequence ID" value="GBO16705.1"/>
    <property type="molecule type" value="Genomic_DNA"/>
</dbReference>
<proteinExistence type="predicted"/>
<keyword evidence="2" id="KW-0808">Transferase</keyword>
<protein>
    <submittedName>
        <fullName evidence="2">Putative RNA-directed DNA polymerase from transposon X-element</fullName>
    </submittedName>
</protein>
<dbReference type="Proteomes" id="UP000499080">
    <property type="component" value="Unassembled WGS sequence"/>
</dbReference>
<dbReference type="GO" id="GO:0003964">
    <property type="term" value="F:RNA-directed DNA polymerase activity"/>
    <property type="evidence" value="ECO:0007669"/>
    <property type="project" value="UniProtKB-KW"/>
</dbReference>
<keyword evidence="3" id="KW-1185">Reference proteome</keyword>
<name>A0A4Y2UUM7_ARAVE</name>
<comment type="caution">
    <text evidence="2">The sequence shown here is derived from an EMBL/GenBank/DDBJ whole genome shotgun (WGS) entry which is preliminary data.</text>
</comment>
<keyword evidence="2" id="KW-0548">Nucleotidyltransferase</keyword>
<dbReference type="Pfam" id="PF00078">
    <property type="entry name" value="RVT_1"/>
    <property type="match status" value="1"/>
</dbReference>
<dbReference type="PANTHER" id="PTHR19446">
    <property type="entry name" value="REVERSE TRANSCRIPTASES"/>
    <property type="match status" value="1"/>
</dbReference>
<evidence type="ECO:0000313" key="3">
    <source>
        <dbReference type="Proteomes" id="UP000499080"/>
    </source>
</evidence>
<dbReference type="InterPro" id="IPR000477">
    <property type="entry name" value="RT_dom"/>
</dbReference>
<evidence type="ECO:0000259" key="1">
    <source>
        <dbReference type="Pfam" id="PF00078"/>
    </source>
</evidence>
<gene>
    <name evidence="2" type="primary">X-elementORF2_895</name>
    <name evidence="2" type="ORF">AVEN_209463_1</name>
</gene>